<organism evidence="1 2">
    <name type="scientific">Pinibacter soli</name>
    <dbReference type="NCBI Taxonomy" id="3044211"/>
    <lineage>
        <taxon>Bacteria</taxon>
        <taxon>Pseudomonadati</taxon>
        <taxon>Bacteroidota</taxon>
        <taxon>Chitinophagia</taxon>
        <taxon>Chitinophagales</taxon>
        <taxon>Chitinophagaceae</taxon>
        <taxon>Pinibacter</taxon>
    </lineage>
</organism>
<dbReference type="RefSeq" id="WP_282332316.1">
    <property type="nucleotide sequence ID" value="NZ_JASBRG010000001.1"/>
</dbReference>
<accession>A0ABT6R6K4</accession>
<dbReference type="Gene3D" id="3.40.50.11010">
    <property type="match status" value="1"/>
</dbReference>
<evidence type="ECO:0000313" key="1">
    <source>
        <dbReference type="EMBL" id="MDI3318199.1"/>
    </source>
</evidence>
<dbReference type="Gene3D" id="3.40.50.2000">
    <property type="entry name" value="Glycogen Phosphorylase B"/>
    <property type="match status" value="1"/>
</dbReference>
<proteinExistence type="predicted"/>
<reference evidence="1 2" key="1">
    <citation type="submission" date="2023-05" db="EMBL/GenBank/DDBJ databases">
        <title>Genome sequence of Pinibacter sp. MAH-24.</title>
        <authorList>
            <person name="Huq M.A."/>
        </authorList>
    </citation>
    <scope>NUCLEOTIDE SEQUENCE [LARGE SCALE GENOMIC DNA]</scope>
    <source>
        <strain evidence="1 2">MAH-24</strain>
    </source>
</reference>
<evidence type="ECO:0000313" key="2">
    <source>
        <dbReference type="Proteomes" id="UP001226434"/>
    </source>
</evidence>
<dbReference type="EMBL" id="JASBRG010000001">
    <property type="protein sequence ID" value="MDI3318199.1"/>
    <property type="molecule type" value="Genomic_DNA"/>
</dbReference>
<gene>
    <name evidence="1" type="ORF">QJ048_00345</name>
</gene>
<sequence>MEHKFIHDRDIVMFSFQPWDTEIGSNFKDMALELAKRNRVLFVNRALDRRSRLRDKNDPKVFARLASIQNGEGELTEVNKNIWVHNPRTIVESINWVPVATVHDALNKMNNKRIADEIKKAVQRLNFKNVLLINDNDFTRGFYLKEMLDCKEYIFYIRDYMLAVDFFKRHGARLERGVMKKADLVVANSSYLADYSRQFNKNSFDIGQGCDLTPFLVQNLPMPDDLKPIKKPIIGYVGFISEVRLDEKVLIHLAKNNLQHQIVLVGPVDDFFQKSELNKLENVHFLGRRNPATLPAYIAHFDICINPQMFNEVTAGNYPRKVDEYLATGKPVVATATKAMEMFAPYTFLCKTKEDYAAHVNNILQHPEQFNSLDQQNRRREFAKTHTWENSIGLMGDAFYQLGIMNQELGFEL</sequence>
<dbReference type="GO" id="GO:0016757">
    <property type="term" value="F:glycosyltransferase activity"/>
    <property type="evidence" value="ECO:0007669"/>
    <property type="project" value="UniProtKB-KW"/>
</dbReference>
<name>A0ABT6R6K4_9BACT</name>
<comment type="caution">
    <text evidence="1">The sequence shown here is derived from an EMBL/GenBank/DDBJ whole genome shotgun (WGS) entry which is preliminary data.</text>
</comment>
<dbReference type="EC" id="2.4.-.-" evidence="1"/>
<dbReference type="SUPFAM" id="SSF53756">
    <property type="entry name" value="UDP-Glycosyltransferase/glycogen phosphorylase"/>
    <property type="match status" value="1"/>
</dbReference>
<dbReference type="Proteomes" id="UP001226434">
    <property type="component" value="Unassembled WGS sequence"/>
</dbReference>
<keyword evidence="1" id="KW-0808">Transferase</keyword>
<dbReference type="PANTHER" id="PTHR12526">
    <property type="entry name" value="GLYCOSYLTRANSFERASE"/>
    <property type="match status" value="1"/>
</dbReference>
<keyword evidence="1" id="KW-0328">Glycosyltransferase</keyword>
<dbReference type="Pfam" id="PF13692">
    <property type="entry name" value="Glyco_trans_1_4"/>
    <property type="match status" value="1"/>
</dbReference>
<dbReference type="PANTHER" id="PTHR12526:SF630">
    <property type="entry name" value="GLYCOSYLTRANSFERASE"/>
    <property type="match status" value="1"/>
</dbReference>
<keyword evidence="2" id="KW-1185">Reference proteome</keyword>
<protein>
    <submittedName>
        <fullName evidence="1">Glycosyltransferase</fullName>
        <ecNumber evidence="1">2.4.-.-</ecNumber>
    </submittedName>
</protein>